<evidence type="ECO:0000313" key="13">
    <source>
        <dbReference type="EMBL" id="GHC56401.1"/>
    </source>
</evidence>
<dbReference type="Pfam" id="PF03544">
    <property type="entry name" value="TonB_C"/>
    <property type="match status" value="1"/>
</dbReference>
<evidence type="ECO:0000256" key="1">
    <source>
        <dbReference type="ARBA" id="ARBA00004383"/>
    </source>
</evidence>
<evidence type="ECO:0000256" key="8">
    <source>
        <dbReference type="ARBA" id="ARBA00022989"/>
    </source>
</evidence>
<evidence type="ECO:0000256" key="7">
    <source>
        <dbReference type="ARBA" id="ARBA00022927"/>
    </source>
</evidence>
<evidence type="ECO:0000259" key="12">
    <source>
        <dbReference type="PROSITE" id="PS52015"/>
    </source>
</evidence>
<keyword evidence="3" id="KW-0813">Transport</keyword>
<dbReference type="GO" id="GO:0015031">
    <property type="term" value="P:protein transport"/>
    <property type="evidence" value="ECO:0007669"/>
    <property type="project" value="UniProtKB-KW"/>
</dbReference>
<accession>A0A918TRB4</accession>
<gene>
    <name evidence="13" type="ORF">GCM10007100_23930</name>
</gene>
<proteinExistence type="inferred from homology"/>
<reference evidence="13" key="2">
    <citation type="submission" date="2020-09" db="EMBL/GenBank/DDBJ databases">
        <authorList>
            <person name="Sun Q."/>
            <person name="Kim S."/>
        </authorList>
    </citation>
    <scope>NUCLEOTIDE SEQUENCE</scope>
    <source>
        <strain evidence="13">KCTC 12988</strain>
    </source>
</reference>
<dbReference type="PANTHER" id="PTHR33446">
    <property type="entry name" value="PROTEIN TONB-RELATED"/>
    <property type="match status" value="1"/>
</dbReference>
<dbReference type="Proteomes" id="UP000644507">
    <property type="component" value="Unassembled WGS sequence"/>
</dbReference>
<keyword evidence="9 11" id="KW-0472">Membrane</keyword>
<keyword evidence="5" id="KW-0997">Cell inner membrane</keyword>
<comment type="caution">
    <text evidence="13">The sequence shown here is derived from an EMBL/GenBank/DDBJ whole genome shotgun (WGS) entry which is preliminary data.</text>
</comment>
<reference evidence="13" key="1">
    <citation type="journal article" date="2014" name="Int. J. Syst. Evol. Microbiol.">
        <title>Complete genome sequence of Corynebacterium casei LMG S-19264T (=DSM 44701T), isolated from a smear-ripened cheese.</title>
        <authorList>
            <consortium name="US DOE Joint Genome Institute (JGI-PGF)"/>
            <person name="Walter F."/>
            <person name="Albersmeier A."/>
            <person name="Kalinowski J."/>
            <person name="Ruckert C."/>
        </authorList>
    </citation>
    <scope>NUCLEOTIDE SEQUENCE</scope>
    <source>
        <strain evidence="13">KCTC 12988</strain>
    </source>
</reference>
<evidence type="ECO:0000313" key="14">
    <source>
        <dbReference type="Proteomes" id="UP000644507"/>
    </source>
</evidence>
<dbReference type="InterPro" id="IPR037682">
    <property type="entry name" value="TonB_C"/>
</dbReference>
<dbReference type="Gene3D" id="3.30.1150.10">
    <property type="match status" value="1"/>
</dbReference>
<evidence type="ECO:0000256" key="9">
    <source>
        <dbReference type="ARBA" id="ARBA00023136"/>
    </source>
</evidence>
<evidence type="ECO:0000256" key="11">
    <source>
        <dbReference type="SAM" id="Phobius"/>
    </source>
</evidence>
<organism evidence="13 14">
    <name type="scientific">Roseibacillus persicicus</name>
    <dbReference type="NCBI Taxonomy" id="454148"/>
    <lineage>
        <taxon>Bacteria</taxon>
        <taxon>Pseudomonadati</taxon>
        <taxon>Verrucomicrobiota</taxon>
        <taxon>Verrucomicrobiia</taxon>
        <taxon>Verrucomicrobiales</taxon>
        <taxon>Verrucomicrobiaceae</taxon>
        <taxon>Roseibacillus</taxon>
    </lineage>
</organism>
<dbReference type="EMBL" id="BMXI01000010">
    <property type="protein sequence ID" value="GHC56401.1"/>
    <property type="molecule type" value="Genomic_DNA"/>
</dbReference>
<keyword evidence="6 11" id="KW-0812">Transmembrane</keyword>
<keyword evidence="4" id="KW-1003">Cell membrane</keyword>
<protein>
    <recommendedName>
        <fullName evidence="12">TonB C-terminal domain-containing protein</fullName>
    </recommendedName>
</protein>
<dbReference type="AlphaFoldDB" id="A0A918TRB4"/>
<dbReference type="GO" id="GO:0055085">
    <property type="term" value="P:transmembrane transport"/>
    <property type="evidence" value="ECO:0007669"/>
    <property type="project" value="InterPro"/>
</dbReference>
<evidence type="ECO:0000256" key="2">
    <source>
        <dbReference type="ARBA" id="ARBA00006555"/>
    </source>
</evidence>
<comment type="similarity">
    <text evidence="2">Belongs to the TonB family.</text>
</comment>
<feature type="compositionally biased region" description="Basic and acidic residues" evidence="10">
    <location>
        <begin position="194"/>
        <end position="214"/>
    </location>
</feature>
<dbReference type="InterPro" id="IPR006260">
    <property type="entry name" value="TonB/TolA_C"/>
</dbReference>
<dbReference type="PROSITE" id="PS52015">
    <property type="entry name" value="TONB_CTD"/>
    <property type="match status" value="1"/>
</dbReference>
<keyword evidence="8 11" id="KW-1133">Transmembrane helix</keyword>
<feature type="domain" description="TonB C-terminal" evidence="12">
    <location>
        <begin position="220"/>
        <end position="311"/>
    </location>
</feature>
<sequence length="311" mass="33839">MRPRLLQLPKETTPLPPPRPREVAAQGLSSVLLATSTVALLGFGFWLFPIVSNLTDNLTEVKAVNTPFTKPNEALSEDAPNPIAKPHRNPTPPKLLQRVQLASPLPTPPISTDSSQLKTQILTDQASLDLELLAEYQEEEEARLAEILQKEREAEEQRKKEEAEAAQRKAELAEARRVEEARKAKQRAALAAQRAKEQQAKAERDRIAAAERRQKALASKVSSAPTVISKKAPLYPSSAKRAGLEGTTQITATISPSGKVSAASISRSSGHSALDSSALAAVKRWKFAPARNSLGEPITHQVTVPITFRLD</sequence>
<feature type="transmembrane region" description="Helical" evidence="11">
    <location>
        <begin position="28"/>
        <end position="48"/>
    </location>
</feature>
<dbReference type="GO" id="GO:0005886">
    <property type="term" value="C:plasma membrane"/>
    <property type="evidence" value="ECO:0007669"/>
    <property type="project" value="UniProtKB-SubCell"/>
</dbReference>
<feature type="region of interest" description="Disordered" evidence="10">
    <location>
        <begin position="189"/>
        <end position="214"/>
    </location>
</feature>
<keyword evidence="7" id="KW-0653">Protein transport</keyword>
<dbReference type="SUPFAM" id="SSF74653">
    <property type="entry name" value="TolA/TonB C-terminal domain"/>
    <property type="match status" value="1"/>
</dbReference>
<evidence type="ECO:0000256" key="10">
    <source>
        <dbReference type="SAM" id="MobiDB-lite"/>
    </source>
</evidence>
<keyword evidence="14" id="KW-1185">Reference proteome</keyword>
<dbReference type="InterPro" id="IPR051045">
    <property type="entry name" value="TonB-dependent_transducer"/>
</dbReference>
<evidence type="ECO:0000256" key="4">
    <source>
        <dbReference type="ARBA" id="ARBA00022475"/>
    </source>
</evidence>
<evidence type="ECO:0000256" key="5">
    <source>
        <dbReference type="ARBA" id="ARBA00022519"/>
    </source>
</evidence>
<dbReference type="RefSeq" id="WP_189570200.1">
    <property type="nucleotide sequence ID" value="NZ_BMXI01000010.1"/>
</dbReference>
<dbReference type="NCBIfam" id="TIGR01352">
    <property type="entry name" value="tonB_Cterm"/>
    <property type="match status" value="1"/>
</dbReference>
<feature type="region of interest" description="Disordered" evidence="10">
    <location>
        <begin position="70"/>
        <end position="94"/>
    </location>
</feature>
<feature type="region of interest" description="Disordered" evidence="10">
    <location>
        <begin position="1"/>
        <end position="20"/>
    </location>
</feature>
<evidence type="ECO:0000256" key="6">
    <source>
        <dbReference type="ARBA" id="ARBA00022692"/>
    </source>
</evidence>
<evidence type="ECO:0000256" key="3">
    <source>
        <dbReference type="ARBA" id="ARBA00022448"/>
    </source>
</evidence>
<comment type="subcellular location">
    <subcellularLocation>
        <location evidence="1">Cell inner membrane</location>
        <topology evidence="1">Single-pass membrane protein</topology>
        <orientation evidence="1">Periplasmic side</orientation>
    </subcellularLocation>
</comment>
<name>A0A918TRB4_9BACT</name>